<dbReference type="PANTHER" id="PTHR30349">
    <property type="entry name" value="PHAGE INTEGRASE-RELATED"/>
    <property type="match status" value="1"/>
</dbReference>
<evidence type="ECO:0000256" key="1">
    <source>
        <dbReference type="ARBA" id="ARBA00008857"/>
    </source>
</evidence>
<proteinExistence type="inferred from homology"/>
<evidence type="ECO:0000313" key="5">
    <source>
        <dbReference type="EMBL" id="MFC5217268.1"/>
    </source>
</evidence>
<evidence type="ECO:0000256" key="2">
    <source>
        <dbReference type="ARBA" id="ARBA00023125"/>
    </source>
</evidence>
<dbReference type="InterPro" id="IPR011010">
    <property type="entry name" value="DNA_brk_join_enz"/>
</dbReference>
<organism evidence="5 6">
    <name type="scientific">Streptomyces coerulescens</name>
    <dbReference type="NCBI Taxonomy" id="29304"/>
    <lineage>
        <taxon>Bacteria</taxon>
        <taxon>Bacillati</taxon>
        <taxon>Actinomycetota</taxon>
        <taxon>Actinomycetes</taxon>
        <taxon>Kitasatosporales</taxon>
        <taxon>Streptomycetaceae</taxon>
        <taxon>Streptomyces</taxon>
    </lineage>
</organism>
<dbReference type="InterPro" id="IPR010998">
    <property type="entry name" value="Integrase_recombinase_N"/>
</dbReference>
<keyword evidence="2" id="KW-0238">DNA-binding</keyword>
<protein>
    <submittedName>
        <fullName evidence="5">Site-specific integrase</fullName>
    </submittedName>
</protein>
<dbReference type="RefSeq" id="WP_380857783.1">
    <property type="nucleotide sequence ID" value="NZ_JBHSKM010000019.1"/>
</dbReference>
<sequence>MASIVKRPKKDGPPTFQVKWREDGTWQTENFGGDEGEQQAGQFRKLVEAHGNRWPHGWIKGRGFVEPDTDPRDVDLITWAYRYVDGLTGITERTRADYRRDVGRHFAGVLYRREDGSEVRLGGLAHTPAGGGPAVPATVCNVTADDIRDWVRAQENGIPHPDKEGEWLRQEASGKSICNRHGLLFCVFQAAVDAATPLRTDNPCSKTRLPRGDDGIEEEMTFLEHDEYARISSCMREIDPAAADLADFLVGTGLRWGEASALQARDVNLTRRTINVQRAWKRKGDSATFELGPPKTKRSRRTLALSDSQMEMLRRHLVGREPEDFIFRGGMGKAWRHSNFFHRKWQPAVRAAIERGLTKRPRLHDLRHTHVAWLIEKNIPLPAIQARVGHESITTTVDRYGHLVRALDGEIAAAVEAAMGAPTSQALRAVV</sequence>
<dbReference type="Proteomes" id="UP001596263">
    <property type="component" value="Unassembled WGS sequence"/>
</dbReference>
<evidence type="ECO:0000259" key="4">
    <source>
        <dbReference type="PROSITE" id="PS51898"/>
    </source>
</evidence>
<name>A0ABW0CPW9_STRCD</name>
<comment type="caution">
    <text evidence="5">The sequence shown here is derived from an EMBL/GenBank/DDBJ whole genome shotgun (WGS) entry which is preliminary data.</text>
</comment>
<dbReference type="Gene3D" id="1.10.443.10">
    <property type="entry name" value="Intergrase catalytic core"/>
    <property type="match status" value="1"/>
</dbReference>
<keyword evidence="6" id="KW-1185">Reference proteome</keyword>
<dbReference type="SUPFAM" id="SSF56349">
    <property type="entry name" value="DNA breaking-rejoining enzymes"/>
    <property type="match status" value="1"/>
</dbReference>
<dbReference type="EMBL" id="JBHSKM010000019">
    <property type="protein sequence ID" value="MFC5217268.1"/>
    <property type="molecule type" value="Genomic_DNA"/>
</dbReference>
<comment type="similarity">
    <text evidence="1">Belongs to the 'phage' integrase family.</text>
</comment>
<evidence type="ECO:0000256" key="3">
    <source>
        <dbReference type="ARBA" id="ARBA00023172"/>
    </source>
</evidence>
<accession>A0ABW0CPW9</accession>
<feature type="domain" description="Tyr recombinase" evidence="4">
    <location>
        <begin position="218"/>
        <end position="413"/>
    </location>
</feature>
<reference evidence="6" key="1">
    <citation type="journal article" date="2019" name="Int. J. Syst. Evol. Microbiol.">
        <title>The Global Catalogue of Microorganisms (GCM) 10K type strain sequencing project: providing services to taxonomists for standard genome sequencing and annotation.</title>
        <authorList>
            <consortium name="The Broad Institute Genomics Platform"/>
            <consortium name="The Broad Institute Genome Sequencing Center for Infectious Disease"/>
            <person name="Wu L."/>
            <person name="Ma J."/>
        </authorList>
    </citation>
    <scope>NUCLEOTIDE SEQUENCE [LARGE SCALE GENOMIC DNA]</scope>
    <source>
        <strain evidence="6">KCTC 42586</strain>
    </source>
</reference>
<dbReference type="CDD" id="cd01189">
    <property type="entry name" value="INT_ICEBs1_C_like"/>
    <property type="match status" value="1"/>
</dbReference>
<dbReference type="PANTHER" id="PTHR30349:SF64">
    <property type="entry name" value="PROPHAGE INTEGRASE INTD-RELATED"/>
    <property type="match status" value="1"/>
</dbReference>
<keyword evidence="3" id="KW-0233">DNA recombination</keyword>
<dbReference type="Pfam" id="PF00589">
    <property type="entry name" value="Phage_integrase"/>
    <property type="match status" value="1"/>
</dbReference>
<dbReference type="InterPro" id="IPR002104">
    <property type="entry name" value="Integrase_catalytic"/>
</dbReference>
<dbReference type="Gene3D" id="1.10.150.130">
    <property type="match status" value="1"/>
</dbReference>
<evidence type="ECO:0000313" key="6">
    <source>
        <dbReference type="Proteomes" id="UP001596263"/>
    </source>
</evidence>
<gene>
    <name evidence="5" type="ORF">ACFPQ9_25860</name>
</gene>
<dbReference type="InterPro" id="IPR013762">
    <property type="entry name" value="Integrase-like_cat_sf"/>
</dbReference>
<dbReference type="PROSITE" id="PS51898">
    <property type="entry name" value="TYR_RECOMBINASE"/>
    <property type="match status" value="1"/>
</dbReference>
<dbReference type="InterPro" id="IPR050090">
    <property type="entry name" value="Tyrosine_recombinase_XerCD"/>
</dbReference>